<evidence type="ECO:0000256" key="7">
    <source>
        <dbReference type="RuleBase" id="RU363032"/>
    </source>
</evidence>
<name>A0A2R5EQ48_9BACL</name>
<keyword evidence="4 7" id="KW-0812">Transmembrane</keyword>
<dbReference type="PROSITE" id="PS51257">
    <property type="entry name" value="PROKAR_LIPOPROTEIN"/>
    <property type="match status" value="1"/>
</dbReference>
<feature type="transmembrane region" description="Helical" evidence="7">
    <location>
        <begin position="77"/>
        <end position="96"/>
    </location>
</feature>
<keyword evidence="2 7" id="KW-0813">Transport</keyword>
<feature type="transmembrane region" description="Helical" evidence="7">
    <location>
        <begin position="257"/>
        <end position="276"/>
    </location>
</feature>
<dbReference type="Proteomes" id="UP000245202">
    <property type="component" value="Unassembled WGS sequence"/>
</dbReference>
<dbReference type="InterPro" id="IPR000515">
    <property type="entry name" value="MetI-like"/>
</dbReference>
<keyword evidence="3" id="KW-1003">Cell membrane</keyword>
<feature type="transmembrane region" description="Helical" evidence="7">
    <location>
        <begin position="181"/>
        <end position="206"/>
    </location>
</feature>
<feature type="transmembrane region" description="Helical" evidence="7">
    <location>
        <begin position="108"/>
        <end position="130"/>
    </location>
</feature>
<gene>
    <name evidence="9" type="ORF">PAT3040_01666</name>
</gene>
<comment type="similarity">
    <text evidence="7">Belongs to the binding-protein-dependent transport system permease family.</text>
</comment>
<keyword evidence="5 7" id="KW-1133">Transmembrane helix</keyword>
<dbReference type="AlphaFoldDB" id="A0A2R5EQ48"/>
<evidence type="ECO:0000313" key="9">
    <source>
        <dbReference type="EMBL" id="GBG07118.1"/>
    </source>
</evidence>
<comment type="subcellular location">
    <subcellularLocation>
        <location evidence="1 7">Cell membrane</location>
        <topology evidence="1 7">Multi-pass membrane protein</topology>
    </subcellularLocation>
</comment>
<evidence type="ECO:0000259" key="8">
    <source>
        <dbReference type="PROSITE" id="PS50928"/>
    </source>
</evidence>
<dbReference type="PROSITE" id="PS50928">
    <property type="entry name" value="ABC_TM1"/>
    <property type="match status" value="1"/>
</dbReference>
<dbReference type="EMBL" id="BDQX01000077">
    <property type="protein sequence ID" value="GBG07118.1"/>
    <property type="molecule type" value="Genomic_DNA"/>
</dbReference>
<reference evidence="9 10" key="1">
    <citation type="submission" date="2017-08" db="EMBL/GenBank/DDBJ databases">
        <title>Substantial Increase in Enzyme Production by Combined Drug-Resistance Mutations in Paenibacillus agaridevorans.</title>
        <authorList>
            <person name="Tanaka Y."/>
            <person name="Funane K."/>
            <person name="Hosaka T."/>
            <person name="Shiwa Y."/>
            <person name="Fujita N."/>
            <person name="Miyazaki T."/>
            <person name="Yoshikawa H."/>
            <person name="Murakami K."/>
            <person name="Kasahara K."/>
            <person name="Inaoka T."/>
            <person name="Hiraga Y."/>
            <person name="Ochi K."/>
        </authorList>
    </citation>
    <scope>NUCLEOTIDE SEQUENCE [LARGE SCALE GENOMIC DNA]</scope>
    <source>
        <strain evidence="9 10">T-3040</strain>
    </source>
</reference>
<evidence type="ECO:0000256" key="6">
    <source>
        <dbReference type="ARBA" id="ARBA00023136"/>
    </source>
</evidence>
<dbReference type="GO" id="GO:0005886">
    <property type="term" value="C:plasma membrane"/>
    <property type="evidence" value="ECO:0007669"/>
    <property type="project" value="UniProtKB-SubCell"/>
</dbReference>
<dbReference type="GO" id="GO:0055085">
    <property type="term" value="P:transmembrane transport"/>
    <property type="evidence" value="ECO:0007669"/>
    <property type="project" value="InterPro"/>
</dbReference>
<evidence type="ECO:0000256" key="5">
    <source>
        <dbReference type="ARBA" id="ARBA00022989"/>
    </source>
</evidence>
<sequence length="291" mass="32686">MKPTFGEKLFYGMNYVLLSLIGLSCILPIVHILALSFSDAQAVMSGKVVFWPVNVTFKSYENLFIGTNIMNAFKNNVVITVVGTALSMACTIIAAYPLSRRDMYGRRFFTMAVVFTMLFSGGIIPNYLVIKSLGLLDSYGAIWLPGLVSVFNMLVLKTYFESMPLETEEAARIDGCNEWRLLIRVVLPLSMPVLAALTLFYAVGFWNQFMNVLLYLNDPMKYNLTVMVQQMIRSQSMLQELSNLQPEDVMNMTSETIKSAGVIVMILPMVIIYPFLQKYFVKGVMIGAIKG</sequence>
<protein>
    <submittedName>
        <fullName evidence="9">Carbohydrate ABC transporter permease</fullName>
    </submittedName>
</protein>
<keyword evidence="6 7" id="KW-0472">Membrane</keyword>
<feature type="transmembrane region" description="Helical" evidence="7">
    <location>
        <begin position="142"/>
        <end position="160"/>
    </location>
</feature>
<dbReference type="PANTHER" id="PTHR43744:SF9">
    <property type="entry name" value="POLYGALACTURONAN_RHAMNOGALACTURONAN TRANSPORT SYSTEM PERMEASE PROTEIN YTCP"/>
    <property type="match status" value="1"/>
</dbReference>
<comment type="caution">
    <text evidence="9">The sequence shown here is derived from an EMBL/GenBank/DDBJ whole genome shotgun (WGS) entry which is preliminary data.</text>
</comment>
<dbReference type="CDD" id="cd06261">
    <property type="entry name" value="TM_PBP2"/>
    <property type="match status" value="1"/>
</dbReference>
<dbReference type="InterPro" id="IPR035906">
    <property type="entry name" value="MetI-like_sf"/>
</dbReference>
<evidence type="ECO:0000256" key="2">
    <source>
        <dbReference type="ARBA" id="ARBA00022448"/>
    </source>
</evidence>
<dbReference type="Gene3D" id="1.10.3720.10">
    <property type="entry name" value="MetI-like"/>
    <property type="match status" value="1"/>
</dbReference>
<organism evidence="9 10">
    <name type="scientific">Paenibacillus agaridevorans</name>
    <dbReference type="NCBI Taxonomy" id="171404"/>
    <lineage>
        <taxon>Bacteria</taxon>
        <taxon>Bacillati</taxon>
        <taxon>Bacillota</taxon>
        <taxon>Bacilli</taxon>
        <taxon>Bacillales</taxon>
        <taxon>Paenibacillaceae</taxon>
        <taxon>Paenibacillus</taxon>
    </lineage>
</organism>
<evidence type="ECO:0000313" key="10">
    <source>
        <dbReference type="Proteomes" id="UP000245202"/>
    </source>
</evidence>
<dbReference type="PANTHER" id="PTHR43744">
    <property type="entry name" value="ABC TRANSPORTER PERMEASE PROTEIN MG189-RELATED-RELATED"/>
    <property type="match status" value="1"/>
</dbReference>
<dbReference type="SUPFAM" id="SSF161098">
    <property type="entry name" value="MetI-like"/>
    <property type="match status" value="1"/>
</dbReference>
<proteinExistence type="inferred from homology"/>
<dbReference type="Pfam" id="PF00528">
    <property type="entry name" value="BPD_transp_1"/>
    <property type="match status" value="1"/>
</dbReference>
<evidence type="ECO:0000256" key="3">
    <source>
        <dbReference type="ARBA" id="ARBA00022475"/>
    </source>
</evidence>
<evidence type="ECO:0000256" key="4">
    <source>
        <dbReference type="ARBA" id="ARBA00022692"/>
    </source>
</evidence>
<feature type="domain" description="ABC transmembrane type-1" evidence="8">
    <location>
        <begin position="73"/>
        <end position="275"/>
    </location>
</feature>
<keyword evidence="10" id="KW-1185">Reference proteome</keyword>
<feature type="transmembrane region" description="Helical" evidence="7">
    <location>
        <begin position="12"/>
        <end position="37"/>
    </location>
</feature>
<evidence type="ECO:0000256" key="1">
    <source>
        <dbReference type="ARBA" id="ARBA00004651"/>
    </source>
</evidence>
<dbReference type="RefSeq" id="WP_108992240.1">
    <property type="nucleotide sequence ID" value="NZ_BDQX01000077.1"/>
</dbReference>
<accession>A0A2R5EQ48</accession>